<protein>
    <submittedName>
        <fullName evidence="1">Uncharacterized protein</fullName>
    </submittedName>
</protein>
<gene>
    <name evidence="1" type="ORF">PQJ73_20035</name>
</gene>
<organism evidence="1 2">
    <name type="scientific">Rhodoplanes tepidamans</name>
    <name type="common">Rhodoplanes cryptolactis</name>
    <dbReference type="NCBI Taxonomy" id="200616"/>
    <lineage>
        <taxon>Bacteria</taxon>
        <taxon>Pseudomonadati</taxon>
        <taxon>Pseudomonadota</taxon>
        <taxon>Alphaproteobacteria</taxon>
        <taxon>Hyphomicrobiales</taxon>
        <taxon>Nitrobacteraceae</taxon>
        <taxon>Rhodoplanes</taxon>
    </lineage>
</organism>
<proteinExistence type="predicted"/>
<accession>A0ABT5JG32</accession>
<dbReference type="RefSeq" id="WP_272778821.1">
    <property type="nucleotide sequence ID" value="NZ_JAQQLI010000035.1"/>
</dbReference>
<reference evidence="1" key="1">
    <citation type="journal article" date="2023" name="Microbiol Resour">
        <title>Genome Sequences of Rhodoplanes serenus and Two Thermotolerant Strains, Rhodoplanes tepidamans and 'Rhodoplanes cryptolactis,' Further Refine the Genus.</title>
        <authorList>
            <person name="Rayyan A.A."/>
            <person name="Kyndt J.A."/>
        </authorList>
    </citation>
    <scope>NUCLEOTIDE SEQUENCE</scope>
    <source>
        <strain evidence="1">DSM 9987</strain>
    </source>
</reference>
<dbReference type="EMBL" id="JAQQLI010000035">
    <property type="protein sequence ID" value="MDC7787985.1"/>
    <property type="molecule type" value="Genomic_DNA"/>
</dbReference>
<sequence>MGGSAVRPETTAAIPPAPAYLQPVAVPAPKRGENALLVAKREKLGREKANTIIGAARRDWTCMRTGLAGEAAGNCGSAK</sequence>
<comment type="caution">
    <text evidence="1">The sequence shown here is derived from an EMBL/GenBank/DDBJ whole genome shotgun (WGS) entry which is preliminary data.</text>
</comment>
<keyword evidence="2" id="KW-1185">Reference proteome</keyword>
<evidence type="ECO:0000313" key="1">
    <source>
        <dbReference type="EMBL" id="MDC7787985.1"/>
    </source>
</evidence>
<dbReference type="Proteomes" id="UP001165652">
    <property type="component" value="Unassembled WGS sequence"/>
</dbReference>
<reference evidence="1" key="2">
    <citation type="submission" date="2023-02" db="EMBL/GenBank/DDBJ databases">
        <authorList>
            <person name="Rayyan A."/>
            <person name="Meyer T."/>
            <person name="Kyndt J.A."/>
        </authorList>
    </citation>
    <scope>NUCLEOTIDE SEQUENCE</scope>
    <source>
        <strain evidence="1">DSM 9987</strain>
    </source>
</reference>
<name>A0ABT5JG32_RHOTP</name>
<evidence type="ECO:0000313" key="2">
    <source>
        <dbReference type="Proteomes" id="UP001165652"/>
    </source>
</evidence>